<keyword evidence="2" id="KW-1185">Reference proteome</keyword>
<evidence type="ECO:0000313" key="1">
    <source>
        <dbReference type="EMBL" id="QSR27279.1"/>
    </source>
</evidence>
<dbReference type="InterPro" id="IPR036291">
    <property type="entry name" value="NAD(P)-bd_dom_sf"/>
</dbReference>
<accession>A0ABX7PN77</accession>
<dbReference type="Proteomes" id="UP000662818">
    <property type="component" value="Chromosome"/>
</dbReference>
<dbReference type="InterPro" id="IPR003462">
    <property type="entry name" value="ODC_Mu_crystall"/>
</dbReference>
<dbReference type="RefSeq" id="WP_207006304.1">
    <property type="nucleotide sequence ID" value="NZ_CP022295.1"/>
</dbReference>
<name>A0ABX7PN77_9ACTN</name>
<sequence>MTLVLTRSDVEELISLPDTIAAVRAAHVGLATGQAGVPVAPTMAEPGSDTVYVGMAAVSRTDRLATVKLLADMPSNAARGLPTQRSAILAVSSADGSCAALVDGAVVTRFRTAATSAVATEALARPGSRVLGLVGAGRLARAHVEALREVRPFDRVVVWSRTGRTARELADGTGAEVVESAEAVFDVADVVCTLTPTREPHVRGDWLRPGQHVNVVGAPPRADHREVDSEAIRRSRVVIDARATSWHDSGDIVIPLGEGAVTRDHVGDELGAVLAGQVRGRSDDEQITLFNSVGVGLQDLAVARLLIDEARRTGIGLEVDLSR</sequence>
<dbReference type="InterPro" id="IPR023401">
    <property type="entry name" value="ODC_N"/>
</dbReference>
<reference evidence="1 2" key="1">
    <citation type="submission" date="2017-06" db="EMBL/GenBank/DDBJ databases">
        <title>Complete Genome Sequence of the Soil Carbazole-Degrading Bacterium Nocardioides aromaticivorans IC177.</title>
        <authorList>
            <person name="Vejarano F."/>
            <person name="Suzuki-Minakuchi C."/>
            <person name="Ohtsubo Y."/>
            <person name="Tsuda M."/>
            <person name="Okada K."/>
            <person name="Nojiri H."/>
        </authorList>
    </citation>
    <scope>NUCLEOTIDE SEQUENCE [LARGE SCALE GENOMIC DNA]</scope>
    <source>
        <strain evidence="1 2">IC177</strain>
    </source>
</reference>
<dbReference type="PANTHER" id="PTHR13812">
    <property type="entry name" value="KETIMINE REDUCTASE MU-CRYSTALLIN"/>
    <property type="match status" value="1"/>
</dbReference>
<dbReference type="PIRSF" id="PIRSF001439">
    <property type="entry name" value="CryM"/>
    <property type="match status" value="1"/>
</dbReference>
<evidence type="ECO:0000313" key="2">
    <source>
        <dbReference type="Proteomes" id="UP000662818"/>
    </source>
</evidence>
<dbReference type="Pfam" id="PF02423">
    <property type="entry name" value="OCD_Mu_crystall"/>
    <property type="match status" value="1"/>
</dbReference>
<proteinExistence type="predicted"/>
<organism evidence="1 2">
    <name type="scientific">Nocardioides aromaticivorans</name>
    <dbReference type="NCBI Taxonomy" id="200618"/>
    <lineage>
        <taxon>Bacteria</taxon>
        <taxon>Bacillati</taxon>
        <taxon>Actinomycetota</taxon>
        <taxon>Actinomycetes</taxon>
        <taxon>Propionibacteriales</taxon>
        <taxon>Nocardioidaceae</taxon>
        <taxon>Nocardioides</taxon>
    </lineage>
</organism>
<dbReference type="Gene3D" id="3.40.50.720">
    <property type="entry name" value="NAD(P)-binding Rossmann-like Domain"/>
    <property type="match status" value="1"/>
</dbReference>
<dbReference type="Gene3D" id="3.30.1780.10">
    <property type="entry name" value="ornithine cyclodeaminase, domain 1"/>
    <property type="match status" value="1"/>
</dbReference>
<dbReference type="PANTHER" id="PTHR13812:SF19">
    <property type="entry name" value="KETIMINE REDUCTASE MU-CRYSTALLIN"/>
    <property type="match status" value="1"/>
</dbReference>
<dbReference type="EMBL" id="CP022295">
    <property type="protein sequence ID" value="QSR27279.1"/>
    <property type="molecule type" value="Genomic_DNA"/>
</dbReference>
<gene>
    <name evidence="1" type="ORF">CFH99_16790</name>
</gene>
<dbReference type="SUPFAM" id="SSF51735">
    <property type="entry name" value="NAD(P)-binding Rossmann-fold domains"/>
    <property type="match status" value="1"/>
</dbReference>
<protein>
    <submittedName>
        <fullName evidence="1">Ornithine cyclodeaminase</fullName>
    </submittedName>
</protein>